<evidence type="ECO:0000313" key="3">
    <source>
        <dbReference type="Proteomes" id="UP000265515"/>
    </source>
</evidence>
<keyword evidence="3" id="KW-1185">Reference proteome</keyword>
<feature type="region of interest" description="Disordered" evidence="1">
    <location>
        <begin position="223"/>
        <end position="242"/>
    </location>
</feature>
<evidence type="ECO:0000313" key="2">
    <source>
        <dbReference type="EMBL" id="GBG84504.1"/>
    </source>
</evidence>
<feature type="region of interest" description="Disordered" evidence="1">
    <location>
        <begin position="114"/>
        <end position="197"/>
    </location>
</feature>
<evidence type="ECO:0000256" key="1">
    <source>
        <dbReference type="SAM" id="MobiDB-lite"/>
    </source>
</evidence>
<sequence length="242" mass="27046">MEVGGELQRRTDDWLVTLEQGCRRLQVMVGELSSWSNEELEDEGGAISLAVWLKNMADDMLDIIWGLEEGPDPQLEACIDWKRAEAMMSTCYALFAEGRNLHYKLEDRLKGEDDLDGEDWQEDGAQEDEVNSSVSINNNNNNINNNDNINNNNDNNNNNINNNGYSDNNNDDNIIMNNKNVNNNTYNGSDEHGSSGVGNGARAYLIIVSKMGEMLHVDAVEFGADNNNGEGGKRRLWRQGSP</sequence>
<accession>A0A388LQA7</accession>
<comment type="caution">
    <text evidence="2">The sequence shown here is derived from an EMBL/GenBank/DDBJ whole genome shotgun (WGS) entry which is preliminary data.</text>
</comment>
<protein>
    <submittedName>
        <fullName evidence="2">Uncharacterized protein</fullName>
    </submittedName>
</protein>
<reference evidence="2 3" key="1">
    <citation type="journal article" date="2018" name="Cell">
        <title>The Chara Genome: Secondary Complexity and Implications for Plant Terrestrialization.</title>
        <authorList>
            <person name="Nishiyama T."/>
            <person name="Sakayama H."/>
            <person name="Vries J.D."/>
            <person name="Buschmann H."/>
            <person name="Saint-Marcoux D."/>
            <person name="Ullrich K.K."/>
            <person name="Haas F.B."/>
            <person name="Vanderstraeten L."/>
            <person name="Becker D."/>
            <person name="Lang D."/>
            <person name="Vosolsobe S."/>
            <person name="Rombauts S."/>
            <person name="Wilhelmsson P.K.I."/>
            <person name="Janitza P."/>
            <person name="Kern R."/>
            <person name="Heyl A."/>
            <person name="Rumpler F."/>
            <person name="Villalobos L.I.A.C."/>
            <person name="Clay J.M."/>
            <person name="Skokan R."/>
            <person name="Toyoda A."/>
            <person name="Suzuki Y."/>
            <person name="Kagoshima H."/>
            <person name="Schijlen E."/>
            <person name="Tajeshwar N."/>
            <person name="Catarino B."/>
            <person name="Hetherington A.J."/>
            <person name="Saltykova A."/>
            <person name="Bonnot C."/>
            <person name="Breuninger H."/>
            <person name="Symeonidi A."/>
            <person name="Radhakrishnan G.V."/>
            <person name="Van Nieuwerburgh F."/>
            <person name="Deforce D."/>
            <person name="Chang C."/>
            <person name="Karol K.G."/>
            <person name="Hedrich R."/>
            <person name="Ulvskov P."/>
            <person name="Glockner G."/>
            <person name="Delwiche C.F."/>
            <person name="Petrasek J."/>
            <person name="Van de Peer Y."/>
            <person name="Friml J."/>
            <person name="Beilby M."/>
            <person name="Dolan L."/>
            <person name="Kohara Y."/>
            <person name="Sugano S."/>
            <person name="Fujiyama A."/>
            <person name="Delaux P.-M."/>
            <person name="Quint M."/>
            <person name="TheiBen G."/>
            <person name="Hagemann M."/>
            <person name="Harholt J."/>
            <person name="Dunand C."/>
            <person name="Zachgo S."/>
            <person name="Langdale J."/>
            <person name="Maumus F."/>
            <person name="Straeten D.V.D."/>
            <person name="Gould S.B."/>
            <person name="Rensing S.A."/>
        </authorList>
    </citation>
    <scope>NUCLEOTIDE SEQUENCE [LARGE SCALE GENOMIC DNA]</scope>
    <source>
        <strain evidence="2 3">S276</strain>
    </source>
</reference>
<name>A0A388LQA7_CHABU</name>
<dbReference type="Proteomes" id="UP000265515">
    <property type="component" value="Unassembled WGS sequence"/>
</dbReference>
<feature type="compositionally biased region" description="Low complexity" evidence="1">
    <location>
        <begin position="136"/>
        <end position="184"/>
    </location>
</feature>
<dbReference type="EMBL" id="BFEA01000478">
    <property type="protein sequence ID" value="GBG84504.1"/>
    <property type="molecule type" value="Genomic_DNA"/>
</dbReference>
<gene>
    <name evidence="2" type="ORF">CBR_g38786</name>
</gene>
<feature type="compositionally biased region" description="Acidic residues" evidence="1">
    <location>
        <begin position="114"/>
        <end position="130"/>
    </location>
</feature>
<proteinExistence type="predicted"/>
<dbReference type="Gramene" id="GBG84504">
    <property type="protein sequence ID" value="GBG84504"/>
    <property type="gene ID" value="CBR_g38786"/>
</dbReference>
<organism evidence="2 3">
    <name type="scientific">Chara braunii</name>
    <name type="common">Braun's stonewort</name>
    <dbReference type="NCBI Taxonomy" id="69332"/>
    <lineage>
        <taxon>Eukaryota</taxon>
        <taxon>Viridiplantae</taxon>
        <taxon>Streptophyta</taxon>
        <taxon>Charophyceae</taxon>
        <taxon>Charales</taxon>
        <taxon>Characeae</taxon>
        <taxon>Chara</taxon>
    </lineage>
</organism>
<dbReference type="AlphaFoldDB" id="A0A388LQA7"/>